<dbReference type="GO" id="GO:0030148">
    <property type="term" value="P:sphingolipid biosynthetic process"/>
    <property type="evidence" value="ECO:0007669"/>
    <property type="project" value="TreeGrafter"/>
</dbReference>
<organism evidence="12 13">
    <name type="scientific">Tribonema minus</name>
    <dbReference type="NCBI Taxonomy" id="303371"/>
    <lineage>
        <taxon>Eukaryota</taxon>
        <taxon>Sar</taxon>
        <taxon>Stramenopiles</taxon>
        <taxon>Ochrophyta</taxon>
        <taxon>PX clade</taxon>
        <taxon>Xanthophyceae</taxon>
        <taxon>Tribonematales</taxon>
        <taxon>Tribonemataceae</taxon>
        <taxon>Tribonema</taxon>
    </lineage>
</organism>
<accession>A0A835ZI52</accession>
<dbReference type="EC" id="2.3.1.-" evidence="10"/>
<dbReference type="EMBL" id="JAFCMP010000003">
    <property type="protein sequence ID" value="KAG5192607.1"/>
    <property type="molecule type" value="Genomic_DNA"/>
</dbReference>
<evidence type="ECO:0000256" key="10">
    <source>
        <dbReference type="RuleBase" id="RU361115"/>
    </source>
</evidence>
<dbReference type="InterPro" id="IPR002076">
    <property type="entry name" value="ELO_fam"/>
</dbReference>
<dbReference type="GO" id="GO:0034626">
    <property type="term" value="P:fatty acid elongation, polyunsaturated fatty acid"/>
    <property type="evidence" value="ECO:0007669"/>
    <property type="project" value="TreeGrafter"/>
</dbReference>
<dbReference type="GO" id="GO:0042761">
    <property type="term" value="P:very long-chain fatty acid biosynthetic process"/>
    <property type="evidence" value="ECO:0007669"/>
    <property type="project" value="TreeGrafter"/>
</dbReference>
<feature type="transmembrane region" description="Helical" evidence="10">
    <location>
        <begin position="143"/>
        <end position="164"/>
    </location>
</feature>
<feature type="transmembrane region" description="Helical" evidence="10">
    <location>
        <begin position="81"/>
        <end position="99"/>
    </location>
</feature>
<feature type="compositionally biased region" description="Polar residues" evidence="11">
    <location>
        <begin position="264"/>
        <end position="275"/>
    </location>
</feature>
<dbReference type="Proteomes" id="UP000664859">
    <property type="component" value="Unassembled WGS sequence"/>
</dbReference>
<reference evidence="12" key="1">
    <citation type="submission" date="2021-02" db="EMBL/GenBank/DDBJ databases">
        <title>First Annotated Genome of the Yellow-green Alga Tribonema minus.</title>
        <authorList>
            <person name="Mahan K.M."/>
        </authorList>
    </citation>
    <scope>NUCLEOTIDE SEQUENCE</scope>
    <source>
        <strain evidence="12">UTEX B ZZ1240</strain>
    </source>
</reference>
<feature type="transmembrane region" description="Helical" evidence="10">
    <location>
        <begin position="119"/>
        <end position="137"/>
    </location>
</feature>
<evidence type="ECO:0000256" key="6">
    <source>
        <dbReference type="ARBA" id="ARBA00022989"/>
    </source>
</evidence>
<evidence type="ECO:0000256" key="8">
    <source>
        <dbReference type="ARBA" id="ARBA00023136"/>
    </source>
</evidence>
<keyword evidence="4 10" id="KW-0812">Transmembrane</keyword>
<evidence type="ECO:0000313" key="12">
    <source>
        <dbReference type="EMBL" id="KAG5192607.1"/>
    </source>
</evidence>
<keyword evidence="9 10" id="KW-0275">Fatty acid biosynthesis</keyword>
<evidence type="ECO:0000256" key="7">
    <source>
        <dbReference type="ARBA" id="ARBA00023098"/>
    </source>
</evidence>
<dbReference type="Pfam" id="PF01151">
    <property type="entry name" value="ELO"/>
    <property type="match status" value="1"/>
</dbReference>
<feature type="compositionally biased region" description="Low complexity" evidence="11">
    <location>
        <begin position="289"/>
        <end position="310"/>
    </location>
</feature>
<gene>
    <name evidence="12" type="ORF">JKP88DRAFT_173106</name>
</gene>
<evidence type="ECO:0000313" key="13">
    <source>
        <dbReference type="Proteomes" id="UP000664859"/>
    </source>
</evidence>
<dbReference type="GO" id="GO:0009922">
    <property type="term" value="F:fatty acid elongase activity"/>
    <property type="evidence" value="ECO:0007669"/>
    <property type="project" value="InterPro"/>
</dbReference>
<evidence type="ECO:0000256" key="2">
    <source>
        <dbReference type="ARBA" id="ARBA00022516"/>
    </source>
</evidence>
<evidence type="ECO:0000256" key="4">
    <source>
        <dbReference type="ARBA" id="ARBA00022692"/>
    </source>
</evidence>
<comment type="catalytic activity">
    <reaction evidence="10">
        <text>an acyl-CoA + malonyl-CoA + H(+) = a 3-oxoacyl-CoA + CO2 + CoA</text>
        <dbReference type="Rhea" id="RHEA:50252"/>
        <dbReference type="ChEBI" id="CHEBI:15378"/>
        <dbReference type="ChEBI" id="CHEBI:16526"/>
        <dbReference type="ChEBI" id="CHEBI:57287"/>
        <dbReference type="ChEBI" id="CHEBI:57384"/>
        <dbReference type="ChEBI" id="CHEBI:58342"/>
        <dbReference type="ChEBI" id="CHEBI:90726"/>
    </reaction>
    <physiologicalReaction direction="left-to-right" evidence="10">
        <dbReference type="Rhea" id="RHEA:50253"/>
    </physiologicalReaction>
</comment>
<dbReference type="PANTHER" id="PTHR11157">
    <property type="entry name" value="FATTY ACID ACYL TRANSFERASE-RELATED"/>
    <property type="match status" value="1"/>
</dbReference>
<evidence type="ECO:0000256" key="9">
    <source>
        <dbReference type="ARBA" id="ARBA00023160"/>
    </source>
</evidence>
<keyword evidence="6 10" id="KW-1133">Transmembrane helix</keyword>
<evidence type="ECO:0000256" key="3">
    <source>
        <dbReference type="ARBA" id="ARBA00022679"/>
    </source>
</evidence>
<dbReference type="OrthoDB" id="434092at2759"/>
<keyword evidence="5 10" id="KW-0276">Fatty acid metabolism</keyword>
<keyword evidence="2 10" id="KW-0444">Lipid biosynthesis</keyword>
<keyword evidence="3 10" id="KW-0808">Transferase</keyword>
<dbReference type="GO" id="GO:0019367">
    <property type="term" value="P:fatty acid elongation, saturated fatty acid"/>
    <property type="evidence" value="ECO:0007669"/>
    <property type="project" value="TreeGrafter"/>
</dbReference>
<dbReference type="PROSITE" id="PS01188">
    <property type="entry name" value="ELO"/>
    <property type="match status" value="1"/>
</dbReference>
<evidence type="ECO:0000256" key="5">
    <source>
        <dbReference type="ARBA" id="ARBA00022832"/>
    </source>
</evidence>
<evidence type="ECO:0000256" key="11">
    <source>
        <dbReference type="SAM" id="MobiDB-lite"/>
    </source>
</evidence>
<feature type="transmembrane region" description="Helical" evidence="10">
    <location>
        <begin position="176"/>
        <end position="199"/>
    </location>
</feature>
<feature type="transmembrane region" description="Helical" evidence="10">
    <location>
        <begin position="211"/>
        <end position="232"/>
    </location>
</feature>
<dbReference type="PANTHER" id="PTHR11157:SF17">
    <property type="entry name" value="ELONGATION OF VERY LONG CHAIN FATTY ACIDS PROTEIN 6"/>
    <property type="match status" value="1"/>
</dbReference>
<comment type="subcellular location">
    <subcellularLocation>
        <location evidence="1">Membrane</location>
        <topology evidence="1">Multi-pass membrane protein</topology>
    </subcellularLocation>
</comment>
<name>A0A835ZI52_9STRA</name>
<proteinExistence type="inferred from homology"/>
<dbReference type="AlphaFoldDB" id="A0A835ZI52"/>
<keyword evidence="7 10" id="KW-0443">Lipid metabolism</keyword>
<evidence type="ECO:0000256" key="1">
    <source>
        <dbReference type="ARBA" id="ARBA00004141"/>
    </source>
</evidence>
<keyword evidence="13" id="KW-1185">Reference proteome</keyword>
<keyword evidence="8 10" id="KW-0472">Membrane</keyword>
<comment type="similarity">
    <text evidence="10">Belongs to the ELO family.</text>
</comment>
<sequence length="327" mass="36484">MAQLRKVSPTYPVTVCIIYLIGVYLGRRAMRNRKAFDLRGPLVVWNLALAVFSLWGALRTVPHVFYVLYKEGYTYTIIADGRDWCGGGAVGVWALWFVYSKTPELGDTVFIILRKKPLIFLHWYHHVTVLLYCWHSYYYQEAYGLYFAAMNYSVHAVMYLYYALAAVKIRLCKPYYITAMQISQMFMGIFVCGSAWYYYEIKGHNKYMHKGNLWAGAIMYSSYAALFLQYFVGRFVRKLFKSDKGKGLAAVKANGKGDALAASTEGSGQSANGNHANDLHANGNGVQTNGAYANGNGTHANANGAPHANGNGNGLYTNGFAKSLKGE</sequence>
<dbReference type="GO" id="GO:0034625">
    <property type="term" value="P:fatty acid elongation, monounsaturated fatty acid"/>
    <property type="evidence" value="ECO:0007669"/>
    <property type="project" value="TreeGrafter"/>
</dbReference>
<comment type="caution">
    <text evidence="12">The sequence shown here is derived from an EMBL/GenBank/DDBJ whole genome shotgun (WGS) entry which is preliminary data.</text>
</comment>
<feature type="transmembrane region" description="Helical" evidence="10">
    <location>
        <begin position="12"/>
        <end position="30"/>
    </location>
</feature>
<feature type="transmembrane region" description="Helical" evidence="10">
    <location>
        <begin position="42"/>
        <end position="61"/>
    </location>
</feature>
<dbReference type="InterPro" id="IPR030457">
    <property type="entry name" value="ELO_CS"/>
</dbReference>
<protein>
    <recommendedName>
        <fullName evidence="10">Elongation of fatty acids protein</fullName>
        <ecNumber evidence="10">2.3.1.-</ecNumber>
    </recommendedName>
</protein>
<feature type="region of interest" description="Disordered" evidence="11">
    <location>
        <begin position="262"/>
        <end position="312"/>
    </location>
</feature>
<dbReference type="GO" id="GO:0005789">
    <property type="term" value="C:endoplasmic reticulum membrane"/>
    <property type="evidence" value="ECO:0007669"/>
    <property type="project" value="TreeGrafter"/>
</dbReference>